<dbReference type="GO" id="GO:0008776">
    <property type="term" value="F:acetate kinase activity"/>
    <property type="evidence" value="ECO:0007669"/>
    <property type="project" value="UniProtKB-UniRule"/>
</dbReference>
<dbReference type="PROSITE" id="PS01076">
    <property type="entry name" value="ACETATE_KINASE_2"/>
    <property type="match status" value="1"/>
</dbReference>
<dbReference type="GO" id="GO:0005524">
    <property type="term" value="F:ATP binding"/>
    <property type="evidence" value="ECO:0007669"/>
    <property type="project" value="UniProtKB-KW"/>
</dbReference>
<keyword evidence="5 6" id="KW-0067">ATP-binding</keyword>
<dbReference type="EC" id="2.7.2.1" evidence="6"/>
<dbReference type="InterPro" id="IPR023865">
    <property type="entry name" value="Aliphatic_acid_kinase_CS"/>
</dbReference>
<name>A0A449BAK7_9BACT</name>
<dbReference type="Gene3D" id="3.30.420.40">
    <property type="match status" value="2"/>
</dbReference>
<protein>
    <recommendedName>
        <fullName evidence="6">Acetate kinase</fullName>
        <ecNumber evidence="6">2.7.2.1</ecNumber>
    </recommendedName>
    <alternativeName>
        <fullName evidence="6">Acetokinase</fullName>
    </alternativeName>
</protein>
<evidence type="ECO:0000313" key="8">
    <source>
        <dbReference type="EMBL" id="VEU78242.1"/>
    </source>
</evidence>
<dbReference type="NCBIfam" id="NF005520">
    <property type="entry name" value="PRK07157.1"/>
    <property type="match status" value="1"/>
</dbReference>
<dbReference type="GO" id="GO:0005737">
    <property type="term" value="C:cytoplasm"/>
    <property type="evidence" value="ECO:0007669"/>
    <property type="project" value="UniProtKB-SubCell"/>
</dbReference>
<keyword evidence="2 6" id="KW-0808">Transferase</keyword>
<feature type="site" description="Transition state stabilizer" evidence="6">
    <location>
        <position position="179"/>
    </location>
</feature>
<feature type="binding site" evidence="6">
    <location>
        <begin position="205"/>
        <end position="209"/>
    </location>
    <ligand>
        <name>ATP</name>
        <dbReference type="ChEBI" id="CHEBI:30616"/>
    </ligand>
</feature>
<evidence type="ECO:0000256" key="4">
    <source>
        <dbReference type="ARBA" id="ARBA00022777"/>
    </source>
</evidence>
<feature type="binding site" evidence="6">
    <location>
        <position position="9"/>
    </location>
    <ligand>
        <name>Mg(2+)</name>
        <dbReference type="ChEBI" id="CHEBI:18420"/>
    </ligand>
</feature>
<feature type="binding site" evidence="6">
    <location>
        <position position="383"/>
    </location>
    <ligand>
        <name>Mg(2+)</name>
        <dbReference type="ChEBI" id="CHEBI:18420"/>
    </ligand>
</feature>
<dbReference type="PROSITE" id="PS01075">
    <property type="entry name" value="ACETATE_KINASE_1"/>
    <property type="match status" value="1"/>
</dbReference>
<comment type="catalytic activity">
    <reaction evidence="6">
        <text>acetate + ATP = acetyl phosphate + ADP</text>
        <dbReference type="Rhea" id="RHEA:11352"/>
        <dbReference type="ChEBI" id="CHEBI:22191"/>
        <dbReference type="ChEBI" id="CHEBI:30089"/>
        <dbReference type="ChEBI" id="CHEBI:30616"/>
        <dbReference type="ChEBI" id="CHEBI:456216"/>
        <dbReference type="EC" id="2.7.2.1"/>
    </reaction>
</comment>
<proteinExistence type="inferred from homology"/>
<dbReference type="KEGG" id="mcob:NCTC10184_00480"/>
<dbReference type="Proteomes" id="UP000290876">
    <property type="component" value="Chromosome"/>
</dbReference>
<dbReference type="PRINTS" id="PR00471">
    <property type="entry name" value="ACETATEKNASE"/>
</dbReference>
<organism evidence="8 9">
    <name type="scientific">Mycoplasmopsis columbinasalis</name>
    <dbReference type="NCBI Taxonomy" id="114880"/>
    <lineage>
        <taxon>Bacteria</taxon>
        <taxon>Bacillati</taxon>
        <taxon>Mycoplasmatota</taxon>
        <taxon>Mycoplasmoidales</taxon>
        <taxon>Metamycoplasmataceae</taxon>
        <taxon>Mycoplasmopsis</taxon>
    </lineage>
</organism>
<comment type="cofactor">
    <cofactor evidence="6">
        <name>Mg(2+)</name>
        <dbReference type="ChEBI" id="CHEBI:18420"/>
    </cofactor>
    <cofactor evidence="6">
        <name>Mn(2+)</name>
        <dbReference type="ChEBI" id="CHEBI:29035"/>
    </cofactor>
    <text evidence="6">Mg(2+). Can also accept Mn(2+).</text>
</comment>
<dbReference type="NCBIfam" id="TIGR00016">
    <property type="entry name" value="ackA"/>
    <property type="match status" value="1"/>
</dbReference>
<comment type="function">
    <text evidence="6">Catalyzes the formation of acetyl phosphate from acetate and ATP. Can also catalyze the reverse reaction.</text>
</comment>
<keyword evidence="6" id="KW-0963">Cytoplasm</keyword>
<evidence type="ECO:0000256" key="1">
    <source>
        <dbReference type="ARBA" id="ARBA00008748"/>
    </source>
</evidence>
<dbReference type="PANTHER" id="PTHR21060:SF15">
    <property type="entry name" value="ACETATE KINASE-RELATED"/>
    <property type="match status" value="1"/>
</dbReference>
<dbReference type="AlphaFoldDB" id="A0A449BAK7"/>
<evidence type="ECO:0000313" key="9">
    <source>
        <dbReference type="Proteomes" id="UP000290876"/>
    </source>
</evidence>
<dbReference type="InterPro" id="IPR004372">
    <property type="entry name" value="Ac/propionate_kinase"/>
</dbReference>
<keyword evidence="9" id="KW-1185">Reference proteome</keyword>
<dbReference type="OrthoDB" id="9802453at2"/>
<keyword evidence="3 6" id="KW-0547">Nucleotide-binding</keyword>
<dbReference type="GO" id="GO:0000287">
    <property type="term" value="F:magnesium ion binding"/>
    <property type="evidence" value="ECO:0007669"/>
    <property type="project" value="UniProtKB-UniRule"/>
</dbReference>
<dbReference type="PIRSF" id="PIRSF000722">
    <property type="entry name" value="Acetate_prop_kin"/>
    <property type="match status" value="1"/>
</dbReference>
<comment type="similarity">
    <text evidence="1 6 7">Belongs to the acetokinase family.</text>
</comment>
<dbReference type="RefSeq" id="WP_129623079.1">
    <property type="nucleotide sequence ID" value="NZ_LR215043.1"/>
</dbReference>
<reference evidence="8 9" key="1">
    <citation type="submission" date="2019-01" db="EMBL/GenBank/DDBJ databases">
        <authorList>
            <consortium name="Pathogen Informatics"/>
        </authorList>
    </citation>
    <scope>NUCLEOTIDE SEQUENCE [LARGE SCALE GENOMIC DNA]</scope>
    <source>
        <strain evidence="8 9">NCTC10184</strain>
    </source>
</reference>
<feature type="active site" description="Proton donor/acceptor" evidence="6">
    <location>
        <position position="147"/>
    </location>
</feature>
<keyword evidence="6" id="KW-0460">Magnesium</keyword>
<dbReference type="UniPathway" id="UPA00340">
    <property type="reaction ID" value="UER00458"/>
</dbReference>
<dbReference type="InterPro" id="IPR043129">
    <property type="entry name" value="ATPase_NBD"/>
</dbReference>
<feature type="binding site" evidence="6">
    <location>
        <position position="16"/>
    </location>
    <ligand>
        <name>ATP</name>
        <dbReference type="ChEBI" id="CHEBI:30616"/>
    </ligand>
</feature>
<dbReference type="GO" id="GO:0006085">
    <property type="term" value="P:acetyl-CoA biosynthetic process"/>
    <property type="evidence" value="ECO:0007669"/>
    <property type="project" value="UniProtKB-UniRule"/>
</dbReference>
<feature type="binding site" evidence="6">
    <location>
        <begin position="329"/>
        <end position="333"/>
    </location>
    <ligand>
        <name>ATP</name>
        <dbReference type="ChEBI" id="CHEBI:30616"/>
    </ligand>
</feature>
<dbReference type="Pfam" id="PF00871">
    <property type="entry name" value="Acetate_kinase"/>
    <property type="match status" value="1"/>
</dbReference>
<evidence type="ECO:0000256" key="7">
    <source>
        <dbReference type="RuleBase" id="RU003835"/>
    </source>
</evidence>
<evidence type="ECO:0000256" key="5">
    <source>
        <dbReference type="ARBA" id="ARBA00022840"/>
    </source>
</evidence>
<feature type="binding site" evidence="6">
    <location>
        <position position="90"/>
    </location>
    <ligand>
        <name>substrate</name>
    </ligand>
</feature>
<evidence type="ECO:0000256" key="6">
    <source>
        <dbReference type="HAMAP-Rule" id="MF_00020"/>
    </source>
</evidence>
<feature type="site" description="Transition state stabilizer" evidence="6">
    <location>
        <position position="238"/>
    </location>
</feature>
<dbReference type="EMBL" id="LR215043">
    <property type="protein sequence ID" value="VEU78242.1"/>
    <property type="molecule type" value="Genomic_DNA"/>
</dbReference>
<feature type="binding site" evidence="6">
    <location>
        <begin position="280"/>
        <end position="282"/>
    </location>
    <ligand>
        <name>ATP</name>
        <dbReference type="ChEBI" id="CHEBI:30616"/>
    </ligand>
</feature>
<dbReference type="SUPFAM" id="SSF53067">
    <property type="entry name" value="Actin-like ATPase domain"/>
    <property type="match status" value="2"/>
</dbReference>
<comment type="subunit">
    <text evidence="6">Homodimer.</text>
</comment>
<dbReference type="HAMAP" id="MF_00020">
    <property type="entry name" value="Acetate_kinase"/>
    <property type="match status" value="1"/>
</dbReference>
<dbReference type="PANTHER" id="PTHR21060">
    <property type="entry name" value="ACETATE KINASE"/>
    <property type="match status" value="1"/>
</dbReference>
<accession>A0A449BAK7</accession>
<evidence type="ECO:0000256" key="3">
    <source>
        <dbReference type="ARBA" id="ARBA00022741"/>
    </source>
</evidence>
<dbReference type="CDD" id="cd24010">
    <property type="entry name" value="ASKHA_NBD_AcK_PK"/>
    <property type="match status" value="1"/>
</dbReference>
<comment type="pathway">
    <text evidence="6">Metabolic intermediate biosynthesis; acetyl-CoA biosynthesis; acetyl-CoA from acetate: step 1/2.</text>
</comment>
<keyword evidence="6" id="KW-0479">Metal-binding</keyword>
<keyword evidence="4 6" id="KW-0418">Kinase</keyword>
<sequence length="398" mass="43995">MSRKILVVNAGSSSIKLQLFEKDTLQPIASGLTERITLPDGIIRIKFAGKVYEEFPALPNHAVAVAKTLALMKKINLIARPEEIEVVGFRVVHGGTYFKESIVLNDDAIEKIEKCVVYAPLHNPGALQAIRAFQQEMPKAVLTATFDTSFHNTIPDINAIYPIPFDLTEKHKIRKYGFHGISHNFIRNKVRELVGKDKVNVINLHIGSGASICVIKDGVSFDTSMGLTPLAGIMMGTRSGDIDPSIIHFLCKEEGLSVGEVTDLLNKKSGLLGVSQLSNDSRDILAAIAQGNKQAKFANDLYVQKIVDYVANYANKLENKIDAIVFTAGVGENSKELREEVISKLHFTHLELDPEKNEEKYTDFKLISTPNSKVPIFAIRTNEELLIAQYAKALVNKK</sequence>
<dbReference type="GO" id="GO:0006083">
    <property type="term" value="P:acetate metabolic process"/>
    <property type="evidence" value="ECO:0007669"/>
    <property type="project" value="TreeGrafter"/>
</dbReference>
<gene>
    <name evidence="6 8" type="primary">ackA</name>
    <name evidence="8" type="ORF">NCTC10184_00480</name>
</gene>
<dbReference type="InterPro" id="IPR000890">
    <property type="entry name" value="Aliphatic_acid_kin_short-chain"/>
</dbReference>
<evidence type="ECO:0000256" key="2">
    <source>
        <dbReference type="ARBA" id="ARBA00022679"/>
    </source>
</evidence>
<comment type="subcellular location">
    <subcellularLocation>
        <location evidence="6">Cytoplasm</location>
    </subcellularLocation>
</comment>